<evidence type="ECO:0000256" key="5">
    <source>
        <dbReference type="ARBA" id="ARBA00023136"/>
    </source>
</evidence>
<keyword evidence="2" id="KW-1003">Cell membrane</keyword>
<accession>A0A4S5EA08</accession>
<evidence type="ECO:0000256" key="1">
    <source>
        <dbReference type="ARBA" id="ARBA00004651"/>
    </source>
</evidence>
<dbReference type="RefSeq" id="WP_136452658.1">
    <property type="nucleotide sequence ID" value="NZ_SSWH01000001.1"/>
</dbReference>
<comment type="caution">
    <text evidence="8">The sequence shown here is derived from an EMBL/GenBank/DDBJ whole genome shotgun (WGS) entry which is preliminary data.</text>
</comment>
<dbReference type="AlphaFoldDB" id="A0A4S5EA08"/>
<reference evidence="8 9" key="1">
    <citation type="submission" date="2019-04" db="EMBL/GenBank/DDBJ databases">
        <authorList>
            <person name="Liu Q."/>
            <person name="Xin Y.-H."/>
        </authorList>
    </citation>
    <scope>NUCLEOTIDE SEQUENCE [LARGE SCALE GENOMIC DNA]</scope>
    <source>
        <strain evidence="8 9">AM23</strain>
    </source>
</reference>
<evidence type="ECO:0000256" key="2">
    <source>
        <dbReference type="ARBA" id="ARBA00022475"/>
    </source>
</evidence>
<comment type="subcellular location">
    <subcellularLocation>
        <location evidence="1">Cell membrane</location>
        <topology evidence="1">Multi-pass membrane protein</topology>
    </subcellularLocation>
</comment>
<evidence type="ECO:0000313" key="8">
    <source>
        <dbReference type="EMBL" id="THJ68556.1"/>
    </source>
</evidence>
<feature type="transmembrane region" description="Helical" evidence="6">
    <location>
        <begin position="20"/>
        <end position="40"/>
    </location>
</feature>
<evidence type="ECO:0000256" key="4">
    <source>
        <dbReference type="ARBA" id="ARBA00022989"/>
    </source>
</evidence>
<keyword evidence="5 6" id="KW-0472">Membrane</keyword>
<keyword evidence="9" id="KW-1185">Reference proteome</keyword>
<proteinExistence type="predicted"/>
<evidence type="ECO:0000259" key="7">
    <source>
        <dbReference type="Pfam" id="PF13396"/>
    </source>
</evidence>
<dbReference type="InterPro" id="IPR027379">
    <property type="entry name" value="CLS_N"/>
</dbReference>
<protein>
    <submittedName>
        <fullName evidence="8">PLDc_N domain-containing protein</fullName>
    </submittedName>
</protein>
<name>A0A4S5EA08_9MICC</name>
<gene>
    <name evidence="8" type="ORF">E8P82_01185</name>
</gene>
<feature type="transmembrane region" description="Helical" evidence="6">
    <location>
        <begin position="52"/>
        <end position="71"/>
    </location>
</feature>
<keyword evidence="4 6" id="KW-1133">Transmembrane helix</keyword>
<dbReference type="Proteomes" id="UP000305233">
    <property type="component" value="Unassembled WGS sequence"/>
</dbReference>
<evidence type="ECO:0000256" key="3">
    <source>
        <dbReference type="ARBA" id="ARBA00022692"/>
    </source>
</evidence>
<feature type="domain" description="Cardiolipin synthase N-terminal" evidence="7">
    <location>
        <begin position="31"/>
        <end position="73"/>
    </location>
</feature>
<dbReference type="OrthoDB" id="4479409at2"/>
<sequence length="93" mass="9961">MLAWATQGANPLVPTSWEFLVTGIGLLLALLLVAAFIDIARSRHLTGLTQAVWVLVVLAFPAIGPLLWFVIGRRTTAVTRDSRSGPTSSAGYQ</sequence>
<dbReference type="GO" id="GO:0005886">
    <property type="term" value="C:plasma membrane"/>
    <property type="evidence" value="ECO:0007669"/>
    <property type="project" value="UniProtKB-SubCell"/>
</dbReference>
<evidence type="ECO:0000313" key="9">
    <source>
        <dbReference type="Proteomes" id="UP000305233"/>
    </source>
</evidence>
<organism evidence="8 9">
    <name type="scientific">Arthrobacter echini</name>
    <dbReference type="NCBI Taxonomy" id="1529066"/>
    <lineage>
        <taxon>Bacteria</taxon>
        <taxon>Bacillati</taxon>
        <taxon>Actinomycetota</taxon>
        <taxon>Actinomycetes</taxon>
        <taxon>Micrococcales</taxon>
        <taxon>Micrococcaceae</taxon>
        <taxon>Arthrobacter</taxon>
    </lineage>
</organism>
<dbReference type="Pfam" id="PF13396">
    <property type="entry name" value="PLDc_N"/>
    <property type="match status" value="1"/>
</dbReference>
<keyword evidence="3 6" id="KW-0812">Transmembrane</keyword>
<dbReference type="EMBL" id="SSWH01000001">
    <property type="protein sequence ID" value="THJ68556.1"/>
    <property type="molecule type" value="Genomic_DNA"/>
</dbReference>
<evidence type="ECO:0000256" key="6">
    <source>
        <dbReference type="SAM" id="Phobius"/>
    </source>
</evidence>